<sequence>MTTFVRSPADGEAGGVTVTACLALLGMLATMVLIAQIGVAVAGRHRVQSAADLGALAAASGLDAGTVAGCRRAADIADRMSVRLVACEVRGWDATVTVEGRISLGALGAREVRAAARAGPAEGVG</sequence>
<dbReference type="Proteomes" id="UP000466794">
    <property type="component" value="Unassembled WGS sequence"/>
</dbReference>
<dbReference type="EMBL" id="WRPP01000003">
    <property type="protein sequence ID" value="MVU79495.1"/>
    <property type="molecule type" value="Genomic_DNA"/>
</dbReference>
<feature type="domain" description="Putative Flp pilus-assembly TadG-like N-terminal" evidence="2">
    <location>
        <begin position="14"/>
        <end position="60"/>
    </location>
</feature>
<evidence type="ECO:0000313" key="3">
    <source>
        <dbReference type="EMBL" id="MVU79495.1"/>
    </source>
</evidence>
<dbReference type="InterPro" id="IPR021202">
    <property type="entry name" value="Rv3654c-like"/>
</dbReference>
<dbReference type="Pfam" id="PF13400">
    <property type="entry name" value="Tad"/>
    <property type="match status" value="1"/>
</dbReference>
<accession>A0A7K1UYV3</accession>
<keyword evidence="4" id="KW-1185">Reference proteome</keyword>
<protein>
    <submittedName>
        <fullName evidence="3">Pilus assembly protein TadE</fullName>
    </submittedName>
</protein>
<dbReference type="InterPro" id="IPR028087">
    <property type="entry name" value="Tad_N"/>
</dbReference>
<evidence type="ECO:0000313" key="4">
    <source>
        <dbReference type="Proteomes" id="UP000466794"/>
    </source>
</evidence>
<feature type="transmembrane region" description="Helical" evidence="1">
    <location>
        <begin position="16"/>
        <end position="42"/>
    </location>
</feature>
<keyword evidence="1" id="KW-0472">Membrane</keyword>
<organism evidence="3 4">
    <name type="scientific">Nocardia terrae</name>
    <dbReference type="NCBI Taxonomy" id="2675851"/>
    <lineage>
        <taxon>Bacteria</taxon>
        <taxon>Bacillati</taxon>
        <taxon>Actinomycetota</taxon>
        <taxon>Actinomycetes</taxon>
        <taxon>Mycobacteriales</taxon>
        <taxon>Nocardiaceae</taxon>
        <taxon>Nocardia</taxon>
    </lineage>
</organism>
<reference evidence="3 4" key="1">
    <citation type="submission" date="2019-12" db="EMBL/GenBank/DDBJ databases">
        <title>Nocardia sp. nov. ET3-3 isolated from soil.</title>
        <authorList>
            <person name="Kanchanasin P."/>
            <person name="Tanasupawat S."/>
            <person name="Yuki M."/>
            <person name="Kudo T."/>
        </authorList>
    </citation>
    <scope>NUCLEOTIDE SEQUENCE [LARGE SCALE GENOMIC DNA]</scope>
    <source>
        <strain evidence="3 4">ET3-3</strain>
    </source>
</reference>
<name>A0A7K1UYV3_9NOCA</name>
<dbReference type="NCBIfam" id="TIGR03816">
    <property type="entry name" value="tadE_like_DECH"/>
    <property type="match status" value="1"/>
</dbReference>
<keyword evidence="1" id="KW-1133">Transmembrane helix</keyword>
<keyword evidence="1" id="KW-0812">Transmembrane</keyword>
<proteinExistence type="predicted"/>
<gene>
    <name evidence="3" type="ORF">GPX89_19885</name>
</gene>
<dbReference type="AlphaFoldDB" id="A0A7K1UYV3"/>
<dbReference type="RefSeq" id="WP_157389023.1">
    <property type="nucleotide sequence ID" value="NZ_WRPP01000003.1"/>
</dbReference>
<comment type="caution">
    <text evidence="3">The sequence shown here is derived from an EMBL/GenBank/DDBJ whole genome shotgun (WGS) entry which is preliminary data.</text>
</comment>
<evidence type="ECO:0000259" key="2">
    <source>
        <dbReference type="Pfam" id="PF13400"/>
    </source>
</evidence>
<evidence type="ECO:0000256" key="1">
    <source>
        <dbReference type="SAM" id="Phobius"/>
    </source>
</evidence>